<dbReference type="EC" id="5.2.1.8" evidence="2"/>
<protein>
    <recommendedName>
        <fullName evidence="2">peptidylprolyl isomerase</fullName>
        <ecNumber evidence="2">5.2.1.8</ecNumber>
    </recommendedName>
</protein>
<evidence type="ECO:0000313" key="9">
    <source>
        <dbReference type="EMBL" id="RSL32734.1"/>
    </source>
</evidence>
<dbReference type="Pfam" id="PF13624">
    <property type="entry name" value="SurA_N_3"/>
    <property type="match status" value="1"/>
</dbReference>
<dbReference type="SUPFAM" id="SSF109998">
    <property type="entry name" value="Triger factor/SurA peptide-binding domain-like"/>
    <property type="match status" value="1"/>
</dbReference>
<keyword evidence="5 9" id="KW-0413">Isomerase</keyword>
<dbReference type="GO" id="GO:0003755">
    <property type="term" value="F:peptidyl-prolyl cis-trans isomerase activity"/>
    <property type="evidence" value="ECO:0007669"/>
    <property type="project" value="UniProtKB-KW"/>
</dbReference>
<keyword evidence="4" id="KW-0697">Rotamase</keyword>
<evidence type="ECO:0000256" key="4">
    <source>
        <dbReference type="ARBA" id="ARBA00023110"/>
    </source>
</evidence>
<dbReference type="InterPro" id="IPR050245">
    <property type="entry name" value="PrsA_foldase"/>
</dbReference>
<evidence type="ECO:0000256" key="5">
    <source>
        <dbReference type="ARBA" id="ARBA00023235"/>
    </source>
</evidence>
<dbReference type="OrthoDB" id="4775280at2"/>
<name>A0A3R9QKF8_9BACI</name>
<dbReference type="Proteomes" id="UP000275076">
    <property type="component" value="Unassembled WGS sequence"/>
</dbReference>
<feature type="signal peptide" evidence="8">
    <location>
        <begin position="1"/>
        <end position="19"/>
    </location>
</feature>
<feature type="compositionally biased region" description="Acidic residues" evidence="7">
    <location>
        <begin position="34"/>
        <end position="67"/>
    </location>
</feature>
<dbReference type="RefSeq" id="WP_125556362.1">
    <property type="nucleotide sequence ID" value="NZ_RBVX01000012.1"/>
</dbReference>
<evidence type="ECO:0000256" key="3">
    <source>
        <dbReference type="ARBA" id="ARBA00022729"/>
    </source>
</evidence>
<evidence type="ECO:0000256" key="1">
    <source>
        <dbReference type="ARBA" id="ARBA00000971"/>
    </source>
</evidence>
<accession>A0A3R9QKF8</accession>
<feature type="chain" id="PRO_5039377223" description="peptidylprolyl isomerase" evidence="8">
    <location>
        <begin position="20"/>
        <end position="268"/>
    </location>
</feature>
<keyword evidence="10" id="KW-1185">Reference proteome</keyword>
<comment type="catalytic activity">
    <reaction evidence="1">
        <text>[protein]-peptidylproline (omega=180) = [protein]-peptidylproline (omega=0)</text>
        <dbReference type="Rhea" id="RHEA:16237"/>
        <dbReference type="Rhea" id="RHEA-COMP:10747"/>
        <dbReference type="Rhea" id="RHEA-COMP:10748"/>
        <dbReference type="ChEBI" id="CHEBI:83833"/>
        <dbReference type="ChEBI" id="CHEBI:83834"/>
        <dbReference type="EC" id="5.2.1.8"/>
    </reaction>
</comment>
<reference evidence="9 10" key="1">
    <citation type="submission" date="2018-10" db="EMBL/GenBank/DDBJ databases">
        <title>Draft genome sequence of Bacillus salarius IM0101, isolated from a hypersaline soil in Inner Mongolia, China.</title>
        <authorList>
            <person name="Yamprayoonswat W."/>
            <person name="Boonvisut S."/>
            <person name="Jumpathong W."/>
            <person name="Sittihan S."/>
            <person name="Ruangsuj P."/>
            <person name="Wanthongcharoen S."/>
            <person name="Thongpramul N."/>
            <person name="Pimmason S."/>
            <person name="Yu B."/>
            <person name="Yasawong M."/>
        </authorList>
    </citation>
    <scope>NUCLEOTIDE SEQUENCE [LARGE SCALE GENOMIC DNA]</scope>
    <source>
        <strain evidence="9 10">IM0101</strain>
    </source>
</reference>
<evidence type="ECO:0000256" key="7">
    <source>
        <dbReference type="SAM" id="MobiDB-lite"/>
    </source>
</evidence>
<dbReference type="InterPro" id="IPR027304">
    <property type="entry name" value="Trigger_fact/SurA_dom_sf"/>
</dbReference>
<dbReference type="AlphaFoldDB" id="A0A3R9QKF8"/>
<proteinExistence type="predicted"/>
<organism evidence="9 10">
    <name type="scientific">Salibacterium salarium</name>
    <dbReference type="NCBI Taxonomy" id="284579"/>
    <lineage>
        <taxon>Bacteria</taxon>
        <taxon>Bacillati</taxon>
        <taxon>Bacillota</taxon>
        <taxon>Bacilli</taxon>
        <taxon>Bacillales</taxon>
        <taxon>Bacillaceae</taxon>
    </lineage>
</organism>
<dbReference type="PANTHER" id="PTHR47245">
    <property type="entry name" value="PEPTIDYLPROLYL ISOMERASE"/>
    <property type="match status" value="1"/>
</dbReference>
<dbReference type="PANTHER" id="PTHR47245:SF1">
    <property type="entry name" value="FOLDASE PROTEIN PRSA"/>
    <property type="match status" value="1"/>
</dbReference>
<feature type="region of interest" description="Disordered" evidence="7">
    <location>
        <begin position="22"/>
        <end position="88"/>
    </location>
</feature>
<evidence type="ECO:0000313" key="10">
    <source>
        <dbReference type="Proteomes" id="UP000275076"/>
    </source>
</evidence>
<dbReference type="EMBL" id="RBVX01000012">
    <property type="protein sequence ID" value="RSL32734.1"/>
    <property type="molecule type" value="Genomic_DNA"/>
</dbReference>
<keyword evidence="6" id="KW-0175">Coiled coil</keyword>
<keyword evidence="3 8" id="KW-0732">Signal</keyword>
<evidence type="ECO:0000256" key="8">
    <source>
        <dbReference type="SAM" id="SignalP"/>
    </source>
</evidence>
<dbReference type="PROSITE" id="PS51257">
    <property type="entry name" value="PROKAR_LIPOPROTEIN"/>
    <property type="match status" value="1"/>
</dbReference>
<sequence length="268" mass="30567">MSKKNILSIALAVSMTMIAACGDEDASDEKENNEQQEESNEENTNEDGENEGETAQETEMPEPDLSEIPDVVAQVNEEDISKDEFETSYERQFQQAALQAQMTGEDLDQNQLKEQVAESMIVTELLVQEADNRDIEASQEDIDNTLNELVELNQLESQDEFISTIKEQQGMNEEEIMTEVKTQVKVDQLIDEESGDTEPTEEELKEAYDQLTAQQEQMSGENEKEIEIPPFEEVKSDLEDQLRSQKETKQMQSLVEELREKEDVTINL</sequence>
<comment type="caution">
    <text evidence="9">The sequence shown here is derived from an EMBL/GenBank/DDBJ whole genome shotgun (WGS) entry which is preliminary data.</text>
</comment>
<feature type="coiled-coil region" evidence="6">
    <location>
        <begin position="201"/>
        <end position="264"/>
    </location>
</feature>
<evidence type="ECO:0000256" key="2">
    <source>
        <dbReference type="ARBA" id="ARBA00013194"/>
    </source>
</evidence>
<gene>
    <name evidence="9" type="ORF">D7Z54_13375</name>
</gene>
<dbReference type="Gene3D" id="1.10.4030.10">
    <property type="entry name" value="Porin chaperone SurA, peptide-binding domain"/>
    <property type="match status" value="1"/>
</dbReference>
<evidence type="ECO:0000256" key="6">
    <source>
        <dbReference type="SAM" id="Coils"/>
    </source>
</evidence>